<dbReference type="PANTHER" id="PTHR43884">
    <property type="entry name" value="ACYL-COA DEHYDROGENASE"/>
    <property type="match status" value="1"/>
</dbReference>
<dbReference type="InterPro" id="IPR037069">
    <property type="entry name" value="AcylCoA_DH/ox_N_sf"/>
</dbReference>
<evidence type="ECO:0000259" key="1">
    <source>
        <dbReference type="Pfam" id="PF02771"/>
    </source>
</evidence>
<dbReference type="RefSeq" id="WP_378798767.1">
    <property type="nucleotide sequence ID" value="NZ_JBHUER010000004.1"/>
</dbReference>
<dbReference type="InterPro" id="IPR013786">
    <property type="entry name" value="AcylCoA_DH/ox_N"/>
</dbReference>
<protein>
    <submittedName>
        <fullName evidence="2">Acyl-CoA dehydrogenase family protein</fullName>
    </submittedName>
</protein>
<dbReference type="Gene3D" id="1.10.540.10">
    <property type="entry name" value="Acyl-CoA dehydrogenase/oxidase, N-terminal domain"/>
    <property type="match status" value="1"/>
</dbReference>
<dbReference type="InterPro" id="IPR046373">
    <property type="entry name" value="Acyl-CoA_Oxase/DH_mid-dom_sf"/>
</dbReference>
<dbReference type="Gene3D" id="2.40.110.10">
    <property type="entry name" value="Butyryl-CoA Dehydrogenase, subunit A, domain 2"/>
    <property type="match status" value="1"/>
</dbReference>
<sequence>MTLDRDLAGWLDDAAPALDAGAAEPAELLRRLGRSGLFRIGAARDAGGAGGALSDAVEALAQVSELSLAAGFVTWGHRTYIEYLLQSPNGALRERLLESLFAGEVAGATGLSNAMKFLAGLEELQIAAEPEGGGFRLSGKLPWVTNLQQGNYVVAAAVERRDGKPFVASIAHDVPGVERSPDLDLMGMRATATAAIRLSDVSIARDDVIAPDAQAWLPAVRPAFLGLQCGMSIGLARRALAEARAAAGAGRHVLQPEIDAVGERLAGATRALYDGLDDGSFKGRPAELFSLRIALCDAATAAALLELQANGGKCYLTEPGAGFARRWREAAFLPVITPSLVQLKAALAAQRDAGRAA</sequence>
<dbReference type="Pfam" id="PF02771">
    <property type="entry name" value="Acyl-CoA_dh_N"/>
    <property type="match status" value="1"/>
</dbReference>
<dbReference type="Proteomes" id="UP001597308">
    <property type="component" value="Unassembled WGS sequence"/>
</dbReference>
<evidence type="ECO:0000313" key="3">
    <source>
        <dbReference type="Proteomes" id="UP001597308"/>
    </source>
</evidence>
<gene>
    <name evidence="2" type="ORF">ACFSCV_08225</name>
</gene>
<evidence type="ECO:0000313" key="2">
    <source>
        <dbReference type="EMBL" id="MFD1702989.1"/>
    </source>
</evidence>
<reference evidence="3" key="1">
    <citation type="journal article" date="2019" name="Int. J. Syst. Evol. Microbiol.">
        <title>The Global Catalogue of Microorganisms (GCM) 10K type strain sequencing project: providing services to taxonomists for standard genome sequencing and annotation.</title>
        <authorList>
            <consortium name="The Broad Institute Genomics Platform"/>
            <consortium name="The Broad Institute Genome Sequencing Center for Infectious Disease"/>
            <person name="Wu L."/>
            <person name="Ma J."/>
        </authorList>
    </citation>
    <scope>NUCLEOTIDE SEQUENCE [LARGE SCALE GENOMIC DNA]</scope>
    <source>
        <strain evidence="3">KCTC 23707</strain>
    </source>
</reference>
<dbReference type="PANTHER" id="PTHR43884:SF12">
    <property type="entry name" value="ISOVALERYL-COA DEHYDROGENASE, MITOCHONDRIAL-RELATED"/>
    <property type="match status" value="1"/>
</dbReference>
<keyword evidence="3" id="KW-1185">Reference proteome</keyword>
<proteinExistence type="predicted"/>
<name>A0ABW4K490_9HYPH</name>
<organism evidence="2 3">
    <name type="scientific">Methylopila henanensis</name>
    <dbReference type="NCBI Taxonomy" id="873516"/>
    <lineage>
        <taxon>Bacteria</taxon>
        <taxon>Pseudomonadati</taxon>
        <taxon>Pseudomonadota</taxon>
        <taxon>Alphaproteobacteria</taxon>
        <taxon>Hyphomicrobiales</taxon>
        <taxon>Methylopilaceae</taxon>
        <taxon>Methylopila</taxon>
    </lineage>
</organism>
<dbReference type="EMBL" id="JBHUER010000004">
    <property type="protein sequence ID" value="MFD1702989.1"/>
    <property type="molecule type" value="Genomic_DNA"/>
</dbReference>
<comment type="caution">
    <text evidence="2">The sequence shown here is derived from an EMBL/GenBank/DDBJ whole genome shotgun (WGS) entry which is preliminary data.</text>
</comment>
<accession>A0ABW4K490</accession>
<dbReference type="InterPro" id="IPR009100">
    <property type="entry name" value="AcylCoA_DH/oxidase_NM_dom_sf"/>
</dbReference>
<dbReference type="SUPFAM" id="SSF56645">
    <property type="entry name" value="Acyl-CoA dehydrogenase NM domain-like"/>
    <property type="match status" value="1"/>
</dbReference>
<feature type="domain" description="Acyl-CoA dehydrogenase/oxidase N-terminal" evidence="1">
    <location>
        <begin position="18"/>
        <end position="104"/>
    </location>
</feature>